<sequence length="538" mass="63266">MAKLFCCGKKQPSRRTLTKLKEEKEEECNINLSWPWEETREALSQSPFVNIANEIIINVFQFLSVPDLDNVSLLYDNPVRAVRRPCKKRYEGPVEFIGTLCQCDTKALEIRLSVDINTTAPHLILLLKKASCFQQQWEQLHILKQMIARYYRFMQLKASNKSDILLIPTLDIETVWQTHLLRPKMYRNDCIRLFGFVIDHSLLHNDYNHASTNKAQAFLDTYKLYEQRFGKHYCSLSSCRKRNPVGCGNDHISSLRCDNEVYSYWDETFYEFLPKPPKDYKNPFSFTTDDILSDWKWLYLCKQYISRANKLSMGNEGFVHYPTYISLEPEVLEPLMKSYERFLYIAAKHPMKNKNGVIPPTPAIDIIWRTHMQQPLEYVADCRRLVGYVIYHNPWPIIGDKIMKKSCDQINQIWKDEFRRDIETDHVREVAFVGRLTSVTPILSVRSNPPVEHYTLKFEKELRPLKGSISTIYEFHYQQKLKQEHISNFDGHLDPIVDLKAPHPDLFYVAILHADDNTIKTLIEIDEQDLPMFHPTTK</sequence>
<dbReference type="Pfam" id="PF07173">
    <property type="entry name" value="GRDP-like"/>
    <property type="match status" value="2"/>
</dbReference>
<evidence type="ECO:0000313" key="1">
    <source>
        <dbReference type="EMBL" id="CAF0872006.1"/>
    </source>
</evidence>
<gene>
    <name evidence="1" type="ORF">JYZ213_LOCUS9009</name>
</gene>
<dbReference type="InterPro" id="IPR009836">
    <property type="entry name" value="GRDP-like"/>
</dbReference>
<evidence type="ECO:0008006" key="3">
    <source>
        <dbReference type="Google" id="ProtNLM"/>
    </source>
</evidence>
<protein>
    <recommendedName>
        <fullName evidence="3">F-box domain-containing protein</fullName>
    </recommendedName>
</protein>
<reference evidence="1" key="1">
    <citation type="submission" date="2021-02" db="EMBL/GenBank/DDBJ databases">
        <authorList>
            <person name="Nowell W R."/>
        </authorList>
    </citation>
    <scope>NUCLEOTIDE SEQUENCE</scope>
</reference>
<proteinExistence type="predicted"/>
<evidence type="ECO:0000313" key="2">
    <source>
        <dbReference type="Proteomes" id="UP000663845"/>
    </source>
</evidence>
<dbReference type="PANTHER" id="PTHR34365:SF7">
    <property type="entry name" value="GLYCINE-RICH DOMAIN-CONTAINING PROTEIN 1"/>
    <property type="match status" value="1"/>
</dbReference>
<organism evidence="1 2">
    <name type="scientific">Adineta steineri</name>
    <dbReference type="NCBI Taxonomy" id="433720"/>
    <lineage>
        <taxon>Eukaryota</taxon>
        <taxon>Metazoa</taxon>
        <taxon>Spiralia</taxon>
        <taxon>Gnathifera</taxon>
        <taxon>Rotifera</taxon>
        <taxon>Eurotatoria</taxon>
        <taxon>Bdelloidea</taxon>
        <taxon>Adinetida</taxon>
        <taxon>Adinetidae</taxon>
        <taxon>Adineta</taxon>
    </lineage>
</organism>
<dbReference type="EMBL" id="CAJNOG010000063">
    <property type="protein sequence ID" value="CAF0872006.1"/>
    <property type="molecule type" value="Genomic_DNA"/>
</dbReference>
<dbReference type="AlphaFoldDB" id="A0A813XMF3"/>
<dbReference type="Proteomes" id="UP000663845">
    <property type="component" value="Unassembled WGS sequence"/>
</dbReference>
<dbReference type="PANTHER" id="PTHR34365">
    <property type="entry name" value="ENOLASE (DUF1399)"/>
    <property type="match status" value="1"/>
</dbReference>
<name>A0A813XMF3_9BILA</name>
<comment type="caution">
    <text evidence="1">The sequence shown here is derived from an EMBL/GenBank/DDBJ whole genome shotgun (WGS) entry which is preliminary data.</text>
</comment>
<accession>A0A813XMF3</accession>